<organism evidence="2 3">
    <name type="scientific">Desmospora profundinema</name>
    <dbReference type="NCBI Taxonomy" id="1571184"/>
    <lineage>
        <taxon>Bacteria</taxon>
        <taxon>Bacillati</taxon>
        <taxon>Bacillota</taxon>
        <taxon>Bacilli</taxon>
        <taxon>Bacillales</taxon>
        <taxon>Thermoactinomycetaceae</taxon>
        <taxon>Desmospora</taxon>
    </lineage>
</organism>
<keyword evidence="1" id="KW-0812">Transmembrane</keyword>
<keyword evidence="3" id="KW-1185">Reference proteome</keyword>
<evidence type="ECO:0000313" key="2">
    <source>
        <dbReference type="EMBL" id="MDR6224579.1"/>
    </source>
</evidence>
<dbReference type="RefSeq" id="WP_309862024.1">
    <property type="nucleotide sequence ID" value="NZ_JAVDQG010000001.1"/>
</dbReference>
<evidence type="ECO:0000313" key="3">
    <source>
        <dbReference type="Proteomes" id="UP001185012"/>
    </source>
</evidence>
<reference evidence="2 3" key="1">
    <citation type="submission" date="2023-07" db="EMBL/GenBank/DDBJ databases">
        <title>Genomic Encyclopedia of Type Strains, Phase IV (KMG-IV): sequencing the most valuable type-strain genomes for metagenomic binning, comparative biology and taxonomic classification.</title>
        <authorList>
            <person name="Goeker M."/>
        </authorList>
    </citation>
    <scope>NUCLEOTIDE SEQUENCE [LARGE SCALE GENOMIC DNA]</scope>
    <source>
        <strain evidence="2 3">DSM 45903</strain>
    </source>
</reference>
<name>A0ABU1IKT2_9BACL</name>
<accession>A0ABU1IKT2</accession>
<dbReference type="EMBL" id="JAVDQG010000001">
    <property type="protein sequence ID" value="MDR6224579.1"/>
    <property type="molecule type" value="Genomic_DNA"/>
</dbReference>
<comment type="caution">
    <text evidence="2">The sequence shown here is derived from an EMBL/GenBank/DDBJ whole genome shotgun (WGS) entry which is preliminary data.</text>
</comment>
<dbReference type="Pfam" id="PF14004">
    <property type="entry name" value="DUF4227"/>
    <property type="match status" value="1"/>
</dbReference>
<dbReference type="InterPro" id="IPR025321">
    <property type="entry name" value="DUF4227"/>
</dbReference>
<gene>
    <name evidence="2" type="ORF">JOE21_000567</name>
</gene>
<protein>
    <recommendedName>
        <fullName evidence="4">DUF4227 family protein</fullName>
    </recommendedName>
</protein>
<sequence length="80" mass="9326">MISLKRLAGWVQWLTLFVIWTLILYHVVALLSSWLEPTHRYGEPKGRAIKVFAPSAEQEQGVTLWAELGDRLRLFYRIGE</sequence>
<feature type="transmembrane region" description="Helical" evidence="1">
    <location>
        <begin position="12"/>
        <end position="35"/>
    </location>
</feature>
<dbReference type="Proteomes" id="UP001185012">
    <property type="component" value="Unassembled WGS sequence"/>
</dbReference>
<keyword evidence="1" id="KW-0472">Membrane</keyword>
<keyword evidence="1" id="KW-1133">Transmembrane helix</keyword>
<proteinExistence type="predicted"/>
<evidence type="ECO:0000256" key="1">
    <source>
        <dbReference type="SAM" id="Phobius"/>
    </source>
</evidence>
<evidence type="ECO:0008006" key="4">
    <source>
        <dbReference type="Google" id="ProtNLM"/>
    </source>
</evidence>